<evidence type="ECO:0000313" key="1">
    <source>
        <dbReference type="EMBL" id="PKK80111.1"/>
    </source>
</evidence>
<comment type="caution">
    <text evidence="1">The sequence shown here is derived from an EMBL/GenBank/DDBJ whole genome shotgun (WGS) entry which is preliminary data.</text>
</comment>
<proteinExistence type="predicted"/>
<dbReference type="EMBL" id="LLXL01000023">
    <property type="protein sequence ID" value="PKK80111.1"/>
    <property type="molecule type" value="Genomic_DNA"/>
</dbReference>
<protein>
    <submittedName>
        <fullName evidence="1">Uncharacterized protein</fullName>
    </submittedName>
</protein>
<accession>A0A2N1P1V9</accession>
<sequence>MDKALYYPGWHGPSFGSSDLQLSVSIGGNKSNNFDYNICKQTYYEKRIRNTETYFI</sequence>
<reference evidence="1 2" key="2">
    <citation type="submission" date="2017-10" db="EMBL/GenBank/DDBJ databases">
        <title>Extensive intraspecific genome diversity in a model arbuscular mycorrhizal fungus.</title>
        <authorList>
            <person name="Chen E.C.H."/>
            <person name="Morin E."/>
            <person name="Baudet D."/>
            <person name="Noel J."/>
            <person name="Ndikumana S."/>
            <person name="Charron P."/>
            <person name="St-Onge C."/>
            <person name="Giorgi J."/>
            <person name="Grigoriev I.V."/>
            <person name="Roux C."/>
            <person name="Martin F.M."/>
            <person name="Corradi N."/>
        </authorList>
    </citation>
    <scope>NUCLEOTIDE SEQUENCE [LARGE SCALE GENOMIC DNA]</scope>
    <source>
        <strain evidence="1 2">C2</strain>
    </source>
</reference>
<gene>
    <name evidence="1" type="ORF">RhiirC2_725281</name>
</gene>
<reference evidence="1 2" key="1">
    <citation type="submission" date="2016-04" db="EMBL/GenBank/DDBJ databases">
        <title>Genome analyses suggest a sexual origin of heterokaryosis in a supposedly ancient asexual fungus.</title>
        <authorList>
            <person name="Ropars J."/>
            <person name="Sedzielewska K."/>
            <person name="Noel J."/>
            <person name="Charron P."/>
            <person name="Farinelli L."/>
            <person name="Marton T."/>
            <person name="Kruger M."/>
            <person name="Pelin A."/>
            <person name="Brachmann A."/>
            <person name="Corradi N."/>
        </authorList>
    </citation>
    <scope>NUCLEOTIDE SEQUENCE [LARGE SCALE GENOMIC DNA]</scope>
    <source>
        <strain evidence="1 2">C2</strain>
    </source>
</reference>
<dbReference type="VEuPathDB" id="FungiDB:RhiirA1_406532"/>
<name>A0A2N1P1V9_9GLOM</name>
<organism evidence="1 2">
    <name type="scientific">Rhizophagus irregularis</name>
    <dbReference type="NCBI Taxonomy" id="588596"/>
    <lineage>
        <taxon>Eukaryota</taxon>
        <taxon>Fungi</taxon>
        <taxon>Fungi incertae sedis</taxon>
        <taxon>Mucoromycota</taxon>
        <taxon>Glomeromycotina</taxon>
        <taxon>Glomeromycetes</taxon>
        <taxon>Glomerales</taxon>
        <taxon>Glomeraceae</taxon>
        <taxon>Rhizophagus</taxon>
    </lineage>
</organism>
<evidence type="ECO:0000313" key="2">
    <source>
        <dbReference type="Proteomes" id="UP000233469"/>
    </source>
</evidence>
<dbReference type="Proteomes" id="UP000233469">
    <property type="component" value="Unassembled WGS sequence"/>
</dbReference>
<dbReference type="AlphaFoldDB" id="A0A2N1P1V9"/>